<gene>
    <name evidence="2" type="ORF">E6O75_ATG01493</name>
</gene>
<dbReference type="GO" id="GO:1902600">
    <property type="term" value="P:proton transmembrane transport"/>
    <property type="evidence" value="ECO:0007669"/>
    <property type="project" value="TreeGrafter"/>
</dbReference>
<sequence>MRLFLLPISTRRTLIYCDKNTIQNAAANLAPGQKPPILDRITTKAADTWADFEKAESGWKKHLTNYGNMVLRRIPYEEWGLKSIPALSRTRRGELEEAAAKGAKEKVEVLFPGAYLKEGRVLETLKNLATERQALHKSKMLWSFGIAPFTAPFMLVPVVPNIPFFYMVFRGWSHWRALNGSRHLEFLTKNPIILSPKTSPILDNLYTAGLLHPTRAESREASSPTPEQISRVSELIETKGNKGEKNVMILQRWSGKLLAEEFKLPEMEVEIERAVEQVEAAISKAEEAKIEKDRADIAEADEKEADAKVKIAKAAEDVKNSGTGLKEKI</sequence>
<reference evidence="2 3" key="1">
    <citation type="submission" date="2019-04" db="EMBL/GenBank/DDBJ databases">
        <title>High contiguity whole genome sequence and gene annotation resource for two Venturia nashicola isolates.</title>
        <authorList>
            <person name="Prokchorchik M."/>
            <person name="Won K."/>
            <person name="Lee Y."/>
            <person name="Choi E.D."/>
            <person name="Segonzac C."/>
            <person name="Sohn K.H."/>
        </authorList>
    </citation>
    <scope>NUCLEOTIDE SEQUENCE [LARGE SCALE GENOMIC DNA]</scope>
    <source>
        <strain evidence="2 3">PRI2</strain>
    </source>
</reference>
<dbReference type="GO" id="GO:0005743">
    <property type="term" value="C:mitochondrial inner membrane"/>
    <property type="evidence" value="ECO:0007669"/>
    <property type="project" value="TreeGrafter"/>
</dbReference>
<dbReference type="OrthoDB" id="5562676at2759"/>
<accession>A0A4Z1PDZ7</accession>
<proteinExistence type="predicted"/>
<dbReference type="AlphaFoldDB" id="A0A4Z1PDZ7"/>
<evidence type="ECO:0000256" key="1">
    <source>
        <dbReference type="SAM" id="Coils"/>
    </source>
</evidence>
<feature type="coiled-coil region" evidence="1">
    <location>
        <begin position="264"/>
        <end position="317"/>
    </location>
</feature>
<dbReference type="STRING" id="86259.A0A4Z1PDZ7"/>
<dbReference type="GO" id="GO:0006813">
    <property type="term" value="P:potassium ion transport"/>
    <property type="evidence" value="ECO:0007669"/>
    <property type="project" value="TreeGrafter"/>
</dbReference>
<dbReference type="PANTHER" id="PTHR28062">
    <property type="entry name" value="K+-H+ EXCHANGE-LIKE PROTEIN"/>
    <property type="match status" value="1"/>
</dbReference>
<dbReference type="InterPro" id="IPR018786">
    <property type="entry name" value="Mit_KHE1"/>
</dbReference>
<keyword evidence="1" id="KW-0175">Coiled coil</keyword>
<comment type="caution">
    <text evidence="2">The sequence shown here is derived from an EMBL/GenBank/DDBJ whole genome shotgun (WGS) entry which is preliminary data.</text>
</comment>
<dbReference type="PANTHER" id="PTHR28062:SF1">
    <property type="entry name" value="TRANSMEMBRANE PROTEIN"/>
    <property type="match status" value="1"/>
</dbReference>
<name>A0A4Z1PDZ7_9PEZI</name>
<evidence type="ECO:0000313" key="3">
    <source>
        <dbReference type="Proteomes" id="UP000298493"/>
    </source>
</evidence>
<protein>
    <submittedName>
        <fullName evidence="2">Putative transporter</fullName>
    </submittedName>
</protein>
<dbReference type="Proteomes" id="UP000298493">
    <property type="component" value="Unassembled WGS sequence"/>
</dbReference>
<organism evidence="2 3">
    <name type="scientific">Venturia nashicola</name>
    <dbReference type="NCBI Taxonomy" id="86259"/>
    <lineage>
        <taxon>Eukaryota</taxon>
        <taxon>Fungi</taxon>
        <taxon>Dikarya</taxon>
        <taxon>Ascomycota</taxon>
        <taxon>Pezizomycotina</taxon>
        <taxon>Dothideomycetes</taxon>
        <taxon>Pleosporomycetidae</taxon>
        <taxon>Venturiales</taxon>
        <taxon>Venturiaceae</taxon>
        <taxon>Venturia</taxon>
    </lineage>
</organism>
<keyword evidence="3" id="KW-1185">Reference proteome</keyword>
<dbReference type="EMBL" id="SNSC02000002">
    <property type="protein sequence ID" value="TID27000.1"/>
    <property type="molecule type" value="Genomic_DNA"/>
</dbReference>
<evidence type="ECO:0000313" key="2">
    <source>
        <dbReference type="EMBL" id="TID27000.1"/>
    </source>
</evidence>
<dbReference type="Pfam" id="PF10173">
    <property type="entry name" value="Mit_KHE1"/>
    <property type="match status" value="1"/>
</dbReference>